<feature type="transmembrane region" description="Helical" evidence="6">
    <location>
        <begin position="68"/>
        <end position="91"/>
    </location>
</feature>
<feature type="transmembrane region" description="Helical" evidence="6">
    <location>
        <begin position="201"/>
        <end position="223"/>
    </location>
</feature>
<keyword evidence="4 6" id="KW-1133">Transmembrane helix</keyword>
<evidence type="ECO:0000256" key="6">
    <source>
        <dbReference type="SAM" id="Phobius"/>
    </source>
</evidence>
<dbReference type="SUPFAM" id="SSF103481">
    <property type="entry name" value="Multidrug resistance efflux transporter EmrE"/>
    <property type="match status" value="2"/>
</dbReference>
<feature type="transmembrane region" description="Helical" evidence="6">
    <location>
        <begin position="266"/>
        <end position="285"/>
    </location>
</feature>
<proteinExistence type="inferred from homology"/>
<feature type="transmembrane region" description="Helical" evidence="6">
    <location>
        <begin position="238"/>
        <end position="259"/>
    </location>
</feature>
<keyword evidence="5 6" id="KW-0472">Membrane</keyword>
<dbReference type="InterPro" id="IPR037185">
    <property type="entry name" value="EmrE-like"/>
</dbReference>
<accession>A0A6L2M8G1</accession>
<dbReference type="AlphaFoldDB" id="A0A6L2M8G1"/>
<organism evidence="8">
    <name type="scientific">Tanacetum cinerariifolium</name>
    <name type="common">Dalmatian daisy</name>
    <name type="synonym">Chrysanthemum cinerariifolium</name>
    <dbReference type="NCBI Taxonomy" id="118510"/>
    <lineage>
        <taxon>Eukaryota</taxon>
        <taxon>Viridiplantae</taxon>
        <taxon>Streptophyta</taxon>
        <taxon>Embryophyta</taxon>
        <taxon>Tracheophyta</taxon>
        <taxon>Spermatophyta</taxon>
        <taxon>Magnoliopsida</taxon>
        <taxon>eudicotyledons</taxon>
        <taxon>Gunneridae</taxon>
        <taxon>Pentapetalae</taxon>
        <taxon>asterids</taxon>
        <taxon>campanulids</taxon>
        <taxon>Asterales</taxon>
        <taxon>Asteraceae</taxon>
        <taxon>Asteroideae</taxon>
        <taxon>Anthemideae</taxon>
        <taxon>Anthemidinae</taxon>
        <taxon>Tanacetum</taxon>
    </lineage>
</organism>
<feature type="domain" description="EamA" evidence="7">
    <location>
        <begin position="18"/>
        <end position="144"/>
    </location>
</feature>
<evidence type="ECO:0000256" key="1">
    <source>
        <dbReference type="ARBA" id="ARBA00004141"/>
    </source>
</evidence>
<comment type="caution">
    <text evidence="8">The sequence shown here is derived from an EMBL/GenBank/DDBJ whole genome shotgun (WGS) entry which is preliminary data.</text>
</comment>
<protein>
    <submittedName>
        <fullName evidence="8">WAT1-related protein At3g28050-like</fullName>
    </submittedName>
</protein>
<feature type="transmembrane region" description="Helical" evidence="6">
    <location>
        <begin position="33"/>
        <end position="56"/>
    </location>
</feature>
<comment type="subcellular location">
    <subcellularLocation>
        <location evidence="1">Membrane</location>
        <topology evidence="1">Multi-pass membrane protein</topology>
    </subcellularLocation>
</comment>
<evidence type="ECO:0000256" key="3">
    <source>
        <dbReference type="ARBA" id="ARBA00022692"/>
    </source>
</evidence>
<feature type="transmembrane region" description="Helical" evidence="6">
    <location>
        <begin position="170"/>
        <end position="194"/>
    </location>
</feature>
<dbReference type="GO" id="GO:0022857">
    <property type="term" value="F:transmembrane transporter activity"/>
    <property type="evidence" value="ECO:0007669"/>
    <property type="project" value="InterPro"/>
</dbReference>
<dbReference type="PANTHER" id="PTHR31218">
    <property type="entry name" value="WAT1-RELATED PROTEIN"/>
    <property type="match status" value="1"/>
</dbReference>
<sequence>MKDALPFVGMVVGQVAQVGLTLAAQKAIATGMHTFSFIFYSNALTSLILLPAAFLVHRSPNRPAVTSSVAGGFFMVGILGFLAQVVGYVGITYASATVATAILNLIPGITFVFAFIFGVERLDYGGSTKIIGTLVTVLGGLVVTFYKGPAIITYCLSSITPQFIDQSSQWILGGLLMLIDSVIAALFVVAQALILKKYSAVLILMLVYCSIIAVLSLLASLILEHDLSAFSLQSKTRLLVILYSGFFGGGFQITIGAWCMRTKGPLFVVMFQPLGIVIAAIIGVLFLGDGLYLGCLLGSVVIVIGFYGVMWGTAKENQIVVANMVESPNSPLLQGNTEEHNVVLPDRLLAGEDVARIRECRGVACGLKIVMQRMEECIGELKALGDCEGAAETLSFMEGMQLDDMNKCDCLLLLINEMEAKTREKSRRQLVTKLRYKADSSHWSDVLTYFCREAADEDRAIAAKLNRLREEMLVICEKRRNLADELRSFRGIVAVEKAAEFVVDTIRKDNDQMARLREVESQMEFRALEKELHVQKITGNIPY</sequence>
<dbReference type="EMBL" id="BKCJ010005989">
    <property type="protein sequence ID" value="GEU69739.1"/>
    <property type="molecule type" value="Genomic_DNA"/>
</dbReference>
<evidence type="ECO:0000256" key="2">
    <source>
        <dbReference type="ARBA" id="ARBA00007635"/>
    </source>
</evidence>
<gene>
    <name evidence="8" type="ORF">Tci_041717</name>
</gene>
<reference evidence="8" key="1">
    <citation type="journal article" date="2019" name="Sci. Rep.">
        <title>Draft genome of Tanacetum cinerariifolium, the natural source of mosquito coil.</title>
        <authorList>
            <person name="Yamashiro T."/>
            <person name="Shiraishi A."/>
            <person name="Satake H."/>
            <person name="Nakayama K."/>
        </authorList>
    </citation>
    <scope>NUCLEOTIDE SEQUENCE</scope>
</reference>
<evidence type="ECO:0000313" key="8">
    <source>
        <dbReference type="EMBL" id="GEU69739.1"/>
    </source>
</evidence>
<dbReference type="GO" id="GO:0016020">
    <property type="term" value="C:membrane"/>
    <property type="evidence" value="ECO:0007669"/>
    <property type="project" value="UniProtKB-SubCell"/>
</dbReference>
<feature type="transmembrane region" description="Helical" evidence="6">
    <location>
        <begin position="97"/>
        <end position="118"/>
    </location>
</feature>
<evidence type="ECO:0000259" key="7">
    <source>
        <dbReference type="Pfam" id="PF00892"/>
    </source>
</evidence>
<dbReference type="InterPro" id="IPR030184">
    <property type="entry name" value="WAT1-related"/>
</dbReference>
<feature type="transmembrane region" description="Helical" evidence="6">
    <location>
        <begin position="130"/>
        <end position="150"/>
    </location>
</feature>
<evidence type="ECO:0000256" key="4">
    <source>
        <dbReference type="ARBA" id="ARBA00022989"/>
    </source>
</evidence>
<dbReference type="Pfam" id="PF00892">
    <property type="entry name" value="EamA"/>
    <property type="match status" value="1"/>
</dbReference>
<dbReference type="InterPro" id="IPR000620">
    <property type="entry name" value="EamA_dom"/>
</dbReference>
<keyword evidence="3 6" id="KW-0812">Transmembrane</keyword>
<comment type="similarity">
    <text evidence="2">Belongs to the drug/metabolite transporter (DMT) superfamily. Plant drug/metabolite exporter (P-DME) (TC 2.A.7.4) family.</text>
</comment>
<name>A0A6L2M8G1_TANCI</name>
<feature type="transmembrane region" description="Helical" evidence="6">
    <location>
        <begin position="291"/>
        <end position="309"/>
    </location>
</feature>
<evidence type="ECO:0000256" key="5">
    <source>
        <dbReference type="ARBA" id="ARBA00023136"/>
    </source>
</evidence>